<feature type="region of interest" description="Disordered" evidence="1">
    <location>
        <begin position="441"/>
        <end position="497"/>
    </location>
</feature>
<dbReference type="Proteomes" id="UP000422736">
    <property type="component" value="Chromosome 5"/>
</dbReference>
<evidence type="ECO:0000313" key="3">
    <source>
        <dbReference type="Proteomes" id="UP000422736"/>
    </source>
</evidence>
<name>A0ABX6EVZ8_KLUMA</name>
<reference evidence="2 3" key="2">
    <citation type="submission" date="2019-11" db="EMBL/GenBank/DDBJ databases">
        <authorList>
            <person name="Lu H."/>
        </authorList>
    </citation>
    <scope>NUCLEOTIDE SEQUENCE [LARGE SCALE GENOMIC DNA]</scope>
    <source>
        <strain evidence="2 3">FIM1</strain>
    </source>
</reference>
<evidence type="ECO:0000313" key="2">
    <source>
        <dbReference type="EMBL" id="QGN16391.1"/>
    </source>
</evidence>
<feature type="compositionally biased region" description="Polar residues" evidence="1">
    <location>
        <begin position="351"/>
        <end position="368"/>
    </location>
</feature>
<reference evidence="2 3" key="1">
    <citation type="submission" date="2016-03" db="EMBL/GenBank/DDBJ databases">
        <title>How can Kluyveromyces marxianus grow so fast - potential evolutionary course in Saccharomyces Complex revealed by comparative genomics.</title>
        <authorList>
            <person name="Mo W."/>
            <person name="Lu W."/>
            <person name="Yang X."/>
            <person name="Qi J."/>
            <person name="Lv H."/>
        </authorList>
    </citation>
    <scope>NUCLEOTIDE SEQUENCE [LARGE SCALE GENOMIC DNA]</scope>
    <source>
        <strain evidence="2 3">FIM1</strain>
    </source>
</reference>
<dbReference type="EMBL" id="CP015058">
    <property type="protein sequence ID" value="QGN16391.1"/>
    <property type="molecule type" value="Genomic_DNA"/>
</dbReference>
<evidence type="ECO:0000256" key="1">
    <source>
        <dbReference type="SAM" id="MobiDB-lite"/>
    </source>
</evidence>
<organism evidence="2 3">
    <name type="scientific">Kluyveromyces marxianus</name>
    <name type="common">Yeast</name>
    <name type="synonym">Candida kefyr</name>
    <dbReference type="NCBI Taxonomy" id="4911"/>
    <lineage>
        <taxon>Eukaryota</taxon>
        <taxon>Fungi</taxon>
        <taxon>Dikarya</taxon>
        <taxon>Ascomycota</taxon>
        <taxon>Saccharomycotina</taxon>
        <taxon>Saccharomycetes</taxon>
        <taxon>Saccharomycetales</taxon>
        <taxon>Saccharomycetaceae</taxon>
        <taxon>Kluyveromyces</taxon>
    </lineage>
</organism>
<protein>
    <submittedName>
        <fullName evidence="2">Nuclear division defective protein 1</fullName>
    </submittedName>
</protein>
<feature type="compositionally biased region" description="Low complexity" evidence="1">
    <location>
        <begin position="449"/>
        <end position="464"/>
    </location>
</feature>
<accession>A0ABX6EVZ8</accession>
<feature type="compositionally biased region" description="Polar residues" evidence="1">
    <location>
        <begin position="547"/>
        <end position="557"/>
    </location>
</feature>
<feature type="compositionally biased region" description="Basic residues" evidence="1">
    <location>
        <begin position="476"/>
        <end position="489"/>
    </location>
</feature>
<feature type="region of interest" description="Disordered" evidence="1">
    <location>
        <begin position="527"/>
        <end position="557"/>
    </location>
</feature>
<keyword evidence="3" id="KW-1185">Reference proteome</keyword>
<proteinExistence type="predicted"/>
<sequence>MNPRSDNNNFLTSPHICRPAIQEQGNTKYEFTSPQMVQNTLPTPYTLNQNKLDHMSSLGREHSDVNDCSLVENSMLNHHNQQRHQRLSNRSIVDPNVSSSIMEANSSQVLNDSDHSINGMFPTSARSSTSSQNIGMILTSNHNTSSSSAIAGATASMVSHTSSTAKTTLTPQDGSAPASTAVGSSSSVPSADPNAHPIASPVLPDINEQPSSVLHFGNFANELLLASPEQFKEFLMESPAGLNFWQQRNTPAKTPLKFVTNNNTILSQQPLNNGFPNTITSPLQNIDVNLMFNSGSASKSSLSPPRKQMSLTPYGRKILNEMGTPFTKMLQPISSNNSALVDFHRARKHNLQSTPTSKPSLRNDSPGSRIYGSSPTTIQLHSSGVKCSPGRNLNIDDKLFHLQGSPTPKLSVNKSDKLQLDGGLELPRMGSFREGLFVPSLSAPDGKHSLTGSTSRRNSSTITSHETSSFTSEKVRKPKLNRKGNKNKSKTSQIMTKQRFQIIMTDTTSFNSDNGVSSNNSNKLKRCNSVIVSGENKKKKKKKSSSFTSCNTLPHSQ</sequence>
<gene>
    <name evidence="2" type="primary">NDD1</name>
    <name evidence="2" type="ORF">FIM1_3104</name>
</gene>
<feature type="region of interest" description="Disordered" evidence="1">
    <location>
        <begin position="162"/>
        <end position="204"/>
    </location>
</feature>
<feature type="compositionally biased region" description="Low complexity" evidence="1">
    <location>
        <begin position="174"/>
        <end position="191"/>
    </location>
</feature>
<feature type="region of interest" description="Disordered" evidence="1">
    <location>
        <begin position="349"/>
        <end position="368"/>
    </location>
</feature>
<feature type="compositionally biased region" description="Polar residues" evidence="1">
    <location>
        <begin position="162"/>
        <end position="173"/>
    </location>
</feature>